<name>A0ABP0WCG9_9BRYO</name>
<keyword evidence="1" id="KW-1133">Transmembrane helix</keyword>
<evidence type="ECO:0000256" key="1">
    <source>
        <dbReference type="SAM" id="Phobius"/>
    </source>
</evidence>
<evidence type="ECO:0000313" key="2">
    <source>
        <dbReference type="EMBL" id="CAK9263881.1"/>
    </source>
</evidence>
<protein>
    <submittedName>
        <fullName evidence="2">Uncharacterized protein</fullName>
    </submittedName>
</protein>
<accession>A0ABP0WCG9</accession>
<proteinExistence type="predicted"/>
<gene>
    <name evidence="2" type="ORF">CSSPJE1EN1_LOCUS9359</name>
</gene>
<evidence type="ECO:0000313" key="3">
    <source>
        <dbReference type="Proteomes" id="UP001497444"/>
    </source>
</evidence>
<feature type="transmembrane region" description="Helical" evidence="1">
    <location>
        <begin position="25"/>
        <end position="47"/>
    </location>
</feature>
<keyword evidence="1" id="KW-0812">Transmembrane</keyword>
<keyword evidence="1" id="KW-0472">Membrane</keyword>
<organism evidence="2 3">
    <name type="scientific">Sphagnum jensenii</name>
    <dbReference type="NCBI Taxonomy" id="128206"/>
    <lineage>
        <taxon>Eukaryota</taxon>
        <taxon>Viridiplantae</taxon>
        <taxon>Streptophyta</taxon>
        <taxon>Embryophyta</taxon>
        <taxon>Bryophyta</taxon>
        <taxon>Sphagnophytina</taxon>
        <taxon>Sphagnopsida</taxon>
        <taxon>Sphagnales</taxon>
        <taxon>Sphagnaceae</taxon>
        <taxon>Sphagnum</taxon>
    </lineage>
</organism>
<reference evidence="2" key="1">
    <citation type="submission" date="2024-02" db="EMBL/GenBank/DDBJ databases">
        <authorList>
            <consortium name="ELIXIR-Norway"/>
            <consortium name="Elixir Norway"/>
        </authorList>
    </citation>
    <scope>NUCLEOTIDE SEQUENCE</scope>
</reference>
<keyword evidence="3" id="KW-1185">Reference proteome</keyword>
<dbReference type="EMBL" id="OZ020111">
    <property type="protein sequence ID" value="CAK9263881.1"/>
    <property type="molecule type" value="Genomic_DNA"/>
</dbReference>
<dbReference type="Proteomes" id="UP001497444">
    <property type="component" value="Chromosome 16"/>
</dbReference>
<sequence>MELLHWHLVNTSNTRCQCNNSMHNLIMYLMHRGILFLWLWILSITIVQEDCHFYLSVSCGQAAAGLCFYQHVLDMGVVVVKLVLEEGFFDATCPNIWEEEEACLSCQDVVLNLLSFPRVGNGAIVLGFVRSPWTFAT</sequence>